<feature type="transmembrane region" description="Helical" evidence="4">
    <location>
        <begin position="358"/>
        <end position="377"/>
    </location>
</feature>
<dbReference type="CDD" id="cd17355">
    <property type="entry name" value="MFS_YcxA_like"/>
    <property type="match status" value="1"/>
</dbReference>
<keyword evidence="2 4" id="KW-1133">Transmembrane helix</keyword>
<evidence type="ECO:0000313" key="6">
    <source>
        <dbReference type="EMBL" id="TDP87902.1"/>
    </source>
</evidence>
<dbReference type="InterPro" id="IPR020846">
    <property type="entry name" value="MFS_dom"/>
</dbReference>
<dbReference type="Pfam" id="PF07690">
    <property type="entry name" value="MFS_1"/>
    <property type="match status" value="1"/>
</dbReference>
<dbReference type="InterPro" id="IPR036259">
    <property type="entry name" value="MFS_trans_sf"/>
</dbReference>
<organism evidence="6 7">
    <name type="scientific">Aquabacterium commune</name>
    <dbReference type="NCBI Taxonomy" id="70586"/>
    <lineage>
        <taxon>Bacteria</taxon>
        <taxon>Pseudomonadati</taxon>
        <taxon>Pseudomonadota</taxon>
        <taxon>Betaproteobacteria</taxon>
        <taxon>Burkholderiales</taxon>
        <taxon>Aquabacterium</taxon>
    </lineage>
</organism>
<gene>
    <name evidence="6" type="ORF">EV672_10133</name>
</gene>
<protein>
    <submittedName>
        <fullName evidence="6">Putative MFS family arabinose efflux permease</fullName>
    </submittedName>
</protein>
<keyword evidence="3 4" id="KW-0472">Membrane</keyword>
<feature type="transmembrane region" description="Helical" evidence="4">
    <location>
        <begin position="53"/>
        <end position="74"/>
    </location>
</feature>
<dbReference type="InterPro" id="IPR011701">
    <property type="entry name" value="MFS"/>
</dbReference>
<evidence type="ECO:0000256" key="3">
    <source>
        <dbReference type="ARBA" id="ARBA00023136"/>
    </source>
</evidence>
<evidence type="ECO:0000256" key="4">
    <source>
        <dbReference type="SAM" id="Phobius"/>
    </source>
</evidence>
<feature type="transmembrane region" description="Helical" evidence="4">
    <location>
        <begin position="322"/>
        <end position="346"/>
    </location>
</feature>
<dbReference type="Gene3D" id="1.20.1250.20">
    <property type="entry name" value="MFS general substrate transporter like domains"/>
    <property type="match status" value="2"/>
</dbReference>
<feature type="transmembrane region" description="Helical" evidence="4">
    <location>
        <begin position="267"/>
        <end position="286"/>
    </location>
</feature>
<dbReference type="EMBL" id="SNXW01000001">
    <property type="protein sequence ID" value="TDP87902.1"/>
    <property type="molecule type" value="Genomic_DNA"/>
</dbReference>
<dbReference type="InterPro" id="IPR050327">
    <property type="entry name" value="Proton-linked_MCT"/>
</dbReference>
<evidence type="ECO:0000259" key="5">
    <source>
        <dbReference type="PROSITE" id="PS50850"/>
    </source>
</evidence>
<dbReference type="PANTHER" id="PTHR11360:SF284">
    <property type="entry name" value="EG:103B4.3 PROTEIN-RELATED"/>
    <property type="match status" value="1"/>
</dbReference>
<keyword evidence="1 4" id="KW-0812">Transmembrane</keyword>
<dbReference type="OrthoDB" id="146345at2"/>
<evidence type="ECO:0000256" key="2">
    <source>
        <dbReference type="ARBA" id="ARBA00022989"/>
    </source>
</evidence>
<accession>A0A4R6RMX6</accession>
<feature type="transmembrane region" description="Helical" evidence="4">
    <location>
        <begin position="234"/>
        <end position="255"/>
    </location>
</feature>
<dbReference type="AlphaFoldDB" id="A0A4R6RMX6"/>
<keyword evidence="7" id="KW-1185">Reference proteome</keyword>
<feature type="transmembrane region" description="Helical" evidence="4">
    <location>
        <begin position="389"/>
        <end position="408"/>
    </location>
</feature>
<feature type="transmembrane region" description="Helical" evidence="4">
    <location>
        <begin position="174"/>
        <end position="192"/>
    </location>
</feature>
<evidence type="ECO:0000256" key="1">
    <source>
        <dbReference type="ARBA" id="ARBA00022692"/>
    </source>
</evidence>
<feature type="transmembrane region" description="Helical" evidence="4">
    <location>
        <begin position="142"/>
        <end position="162"/>
    </location>
</feature>
<reference evidence="6 7" key="1">
    <citation type="submission" date="2019-03" db="EMBL/GenBank/DDBJ databases">
        <title>Genomic Encyclopedia of Type Strains, Phase IV (KMG-IV): sequencing the most valuable type-strain genomes for metagenomic binning, comparative biology and taxonomic classification.</title>
        <authorList>
            <person name="Goeker M."/>
        </authorList>
    </citation>
    <scope>NUCLEOTIDE SEQUENCE [LARGE SCALE GENOMIC DNA]</scope>
    <source>
        <strain evidence="6 7">DSM 11901</strain>
    </source>
</reference>
<dbReference type="RefSeq" id="WP_133605585.1">
    <property type="nucleotide sequence ID" value="NZ_SNXW01000001.1"/>
</dbReference>
<sequence length="421" mass="45024">MTPTSSQADAQLPLRQMLICGALIVTLSMGIRHSFGLWLQPITMAHGWTREDYSVAMAVQNLVWGAAGPLVGWWADRSGAFRVLWLGALLYALGLFGMATTDQHLSFVLTCGVTIGLAQACTTYAVIYGVVGRNIDASQRSWAMGITAAAGSFGQFLMVPLASTLIHKLDWSPALSSLSLAALLIGPLAFGLREARRQAPAAAPSQHGKTAALLDGTPISAGAALKEAFGHRDYLLLTAGYFVCGFQLAFIGVHLPSYLRDHQLDPQVATTALALIGLFNVFGTYAAGTLGQRIRKTWILSFIYAMRGVAMIAFVFTPPTPLSVGLFAATMGALWLSTVPPTNAVVAQMLGVKHLSMLGGIVFFSHQIGSFMGVWLAGRLYDATGSYQVVWWIAIVLAFAAALINLPIREQLQPARRLVSA</sequence>
<feature type="transmembrane region" description="Helical" evidence="4">
    <location>
        <begin position="105"/>
        <end position="130"/>
    </location>
</feature>
<dbReference type="PROSITE" id="PS50850">
    <property type="entry name" value="MFS"/>
    <property type="match status" value="1"/>
</dbReference>
<name>A0A4R6RMX6_9BURK</name>
<comment type="caution">
    <text evidence="6">The sequence shown here is derived from an EMBL/GenBank/DDBJ whole genome shotgun (WGS) entry which is preliminary data.</text>
</comment>
<dbReference type="PANTHER" id="PTHR11360">
    <property type="entry name" value="MONOCARBOXYLATE TRANSPORTER"/>
    <property type="match status" value="1"/>
</dbReference>
<feature type="transmembrane region" description="Helical" evidence="4">
    <location>
        <begin position="81"/>
        <end position="99"/>
    </location>
</feature>
<feature type="transmembrane region" description="Helical" evidence="4">
    <location>
        <begin position="12"/>
        <end position="33"/>
    </location>
</feature>
<dbReference type="SUPFAM" id="SSF103473">
    <property type="entry name" value="MFS general substrate transporter"/>
    <property type="match status" value="1"/>
</dbReference>
<proteinExistence type="predicted"/>
<feature type="domain" description="Major facilitator superfamily (MFS) profile" evidence="5">
    <location>
        <begin position="14"/>
        <end position="413"/>
    </location>
</feature>
<dbReference type="Proteomes" id="UP000294593">
    <property type="component" value="Unassembled WGS sequence"/>
</dbReference>
<evidence type="ECO:0000313" key="7">
    <source>
        <dbReference type="Proteomes" id="UP000294593"/>
    </source>
</evidence>
<dbReference type="GO" id="GO:0022857">
    <property type="term" value="F:transmembrane transporter activity"/>
    <property type="evidence" value="ECO:0007669"/>
    <property type="project" value="InterPro"/>
</dbReference>
<feature type="transmembrane region" description="Helical" evidence="4">
    <location>
        <begin position="298"/>
        <end position="316"/>
    </location>
</feature>